<keyword evidence="2" id="KW-1185">Reference proteome</keyword>
<protein>
    <submittedName>
        <fullName evidence="1">DUF6907 domain-containing protein</fullName>
    </submittedName>
</protein>
<dbReference type="InterPro" id="IPR054202">
    <property type="entry name" value="DUF6907"/>
</dbReference>
<dbReference type="EMBL" id="JBHSBB010000014">
    <property type="protein sequence ID" value="MFC4034052.1"/>
    <property type="molecule type" value="Genomic_DNA"/>
</dbReference>
<dbReference type="Pfam" id="PF21848">
    <property type="entry name" value="DUF6907"/>
    <property type="match status" value="1"/>
</dbReference>
<evidence type="ECO:0000313" key="1">
    <source>
        <dbReference type="EMBL" id="MFC4034052.1"/>
    </source>
</evidence>
<comment type="caution">
    <text evidence="1">The sequence shown here is derived from an EMBL/GenBank/DDBJ whole genome shotgun (WGS) entry which is preliminary data.</text>
</comment>
<dbReference type="RefSeq" id="WP_386431545.1">
    <property type="nucleotide sequence ID" value="NZ_JBHSBB010000014.1"/>
</dbReference>
<reference evidence="2" key="1">
    <citation type="journal article" date="2019" name="Int. J. Syst. Evol. Microbiol.">
        <title>The Global Catalogue of Microorganisms (GCM) 10K type strain sequencing project: providing services to taxonomists for standard genome sequencing and annotation.</title>
        <authorList>
            <consortium name="The Broad Institute Genomics Platform"/>
            <consortium name="The Broad Institute Genome Sequencing Center for Infectious Disease"/>
            <person name="Wu L."/>
            <person name="Ma J."/>
        </authorList>
    </citation>
    <scope>NUCLEOTIDE SEQUENCE [LARGE SCALE GENOMIC DNA]</scope>
    <source>
        <strain evidence="2">CGMCC 4.7237</strain>
    </source>
</reference>
<accession>A0ABV8HSU4</accession>
<name>A0ABV8HSU4_9ACTN</name>
<sequence>MSNSATARSGVDSPPDTPVTEIVPPAGTWTIATASGFTASGYLPAWATADPSETGVPLDLLQIRLADLNHYALFDGQPMQVRSPGCACAPGRVGESEIFRGSVDCNPYAEDPEPSVPVANIAIIEDFWINGLDPDGVAEIAAKLRAQADRLDHDIRPQLLAARADWAAHHTT</sequence>
<gene>
    <name evidence="1" type="ORF">ACFO3J_21610</name>
</gene>
<dbReference type="Proteomes" id="UP001595765">
    <property type="component" value="Unassembled WGS sequence"/>
</dbReference>
<evidence type="ECO:0000313" key="2">
    <source>
        <dbReference type="Proteomes" id="UP001595765"/>
    </source>
</evidence>
<proteinExistence type="predicted"/>
<organism evidence="1 2">
    <name type="scientific">Streptomyces polygonati</name>
    <dbReference type="NCBI Taxonomy" id="1617087"/>
    <lineage>
        <taxon>Bacteria</taxon>
        <taxon>Bacillati</taxon>
        <taxon>Actinomycetota</taxon>
        <taxon>Actinomycetes</taxon>
        <taxon>Kitasatosporales</taxon>
        <taxon>Streptomycetaceae</taxon>
        <taxon>Streptomyces</taxon>
    </lineage>
</organism>